<keyword evidence="1" id="KW-0812">Transmembrane</keyword>
<keyword evidence="1" id="KW-1133">Transmembrane helix</keyword>
<evidence type="ECO:0000313" key="3">
    <source>
        <dbReference type="Proteomes" id="UP000593567"/>
    </source>
</evidence>
<accession>A0A7J7IVD0</accession>
<feature type="transmembrane region" description="Helical" evidence="1">
    <location>
        <begin position="35"/>
        <end position="56"/>
    </location>
</feature>
<name>A0A7J7IVD0_BUGNE</name>
<gene>
    <name evidence="2" type="ORF">EB796_023812</name>
</gene>
<organism evidence="2 3">
    <name type="scientific">Bugula neritina</name>
    <name type="common">Brown bryozoan</name>
    <name type="synonym">Sertularia neritina</name>
    <dbReference type="NCBI Taxonomy" id="10212"/>
    <lineage>
        <taxon>Eukaryota</taxon>
        <taxon>Metazoa</taxon>
        <taxon>Spiralia</taxon>
        <taxon>Lophotrochozoa</taxon>
        <taxon>Bryozoa</taxon>
        <taxon>Gymnolaemata</taxon>
        <taxon>Cheilostomatida</taxon>
        <taxon>Flustrina</taxon>
        <taxon>Buguloidea</taxon>
        <taxon>Bugulidae</taxon>
        <taxon>Bugula</taxon>
    </lineage>
</organism>
<dbReference type="Proteomes" id="UP000593567">
    <property type="component" value="Unassembled WGS sequence"/>
</dbReference>
<keyword evidence="1" id="KW-0472">Membrane</keyword>
<protein>
    <submittedName>
        <fullName evidence="2">IGF2R</fullName>
    </submittedName>
</protein>
<comment type="caution">
    <text evidence="2">The sequence shown here is derived from an EMBL/GenBank/DDBJ whole genome shotgun (WGS) entry which is preliminary data.</text>
</comment>
<evidence type="ECO:0000313" key="2">
    <source>
        <dbReference type="EMBL" id="KAF6017873.1"/>
    </source>
</evidence>
<reference evidence="2" key="1">
    <citation type="submission" date="2020-06" db="EMBL/GenBank/DDBJ databases">
        <title>Draft genome of Bugula neritina, a colonial animal packing powerful symbionts and potential medicines.</title>
        <authorList>
            <person name="Rayko M."/>
        </authorList>
    </citation>
    <scope>NUCLEOTIDE SEQUENCE [LARGE SCALE GENOMIC DNA]</scope>
    <source>
        <strain evidence="2">Kwan_BN1</strain>
    </source>
</reference>
<sequence length="104" mass="11362">MASCRYLFEWNLPQLCEPLSSAAGGTQSKRLSPGVTAVIVIIVLASVISLATVVVCRLKRRRRYNGPVGYDPLSTDDDTTGLITAVKGRAPRLYHDDDDDDLLI</sequence>
<evidence type="ECO:0000256" key="1">
    <source>
        <dbReference type="SAM" id="Phobius"/>
    </source>
</evidence>
<proteinExistence type="predicted"/>
<keyword evidence="3" id="KW-1185">Reference proteome</keyword>
<dbReference type="EMBL" id="VXIV02003353">
    <property type="protein sequence ID" value="KAF6017873.1"/>
    <property type="molecule type" value="Genomic_DNA"/>
</dbReference>
<dbReference type="AlphaFoldDB" id="A0A7J7IVD0"/>